<reference evidence="2" key="1">
    <citation type="journal article" date="2020" name="Stud. Mycol.">
        <title>101 Dothideomycetes genomes: a test case for predicting lifestyles and emergence of pathogens.</title>
        <authorList>
            <person name="Haridas S."/>
            <person name="Albert R."/>
            <person name="Binder M."/>
            <person name="Bloem J."/>
            <person name="Labutti K."/>
            <person name="Salamov A."/>
            <person name="Andreopoulos B."/>
            <person name="Baker S."/>
            <person name="Barry K."/>
            <person name="Bills G."/>
            <person name="Bluhm B."/>
            <person name="Cannon C."/>
            <person name="Castanera R."/>
            <person name="Culley D."/>
            <person name="Daum C."/>
            <person name="Ezra D."/>
            <person name="Gonzalez J."/>
            <person name="Henrissat B."/>
            <person name="Kuo A."/>
            <person name="Liang C."/>
            <person name="Lipzen A."/>
            <person name="Lutzoni F."/>
            <person name="Magnuson J."/>
            <person name="Mondo S."/>
            <person name="Nolan M."/>
            <person name="Ohm R."/>
            <person name="Pangilinan J."/>
            <person name="Park H.-J."/>
            <person name="Ramirez L."/>
            <person name="Alfaro M."/>
            <person name="Sun H."/>
            <person name="Tritt A."/>
            <person name="Yoshinaga Y."/>
            <person name="Zwiers L.-H."/>
            <person name="Turgeon B."/>
            <person name="Goodwin S."/>
            <person name="Spatafora J."/>
            <person name="Crous P."/>
            <person name="Grigoriev I."/>
        </authorList>
    </citation>
    <scope>NUCLEOTIDE SEQUENCE</scope>
    <source>
        <strain evidence="2">CBS 113389</strain>
    </source>
</reference>
<gene>
    <name evidence="2" type="ORF">BDY17DRAFT_349625</name>
</gene>
<dbReference type="EMBL" id="MU001643">
    <property type="protein sequence ID" value="KAF2478566.1"/>
    <property type="molecule type" value="Genomic_DNA"/>
</dbReference>
<evidence type="ECO:0000313" key="3">
    <source>
        <dbReference type="Proteomes" id="UP000799767"/>
    </source>
</evidence>
<dbReference type="Proteomes" id="UP000799767">
    <property type="component" value="Unassembled WGS sequence"/>
</dbReference>
<accession>A0A6A6PFN2</accession>
<evidence type="ECO:0000256" key="1">
    <source>
        <dbReference type="SAM" id="MobiDB-lite"/>
    </source>
</evidence>
<sequence length="232" mass="26302">MPKQAQKESSNSPDSLRPERRLNTMSPSRQPQERSAKRTRIDPAQLPLVPNVAPRKETRPAAIEPAQDYPCLMPAEQETQEPIFSTYPVEREPPVISSQPADLDREGKRQRSNTDYQQLPVTQHEIIEEAKTLWLLTHPNEPTPSFAIGYRTPIDRSGQTTISANVLYFSDEPPREGILVVGLLRSTIAEALRVLKVCVCSRRRIAEDEERVREEGKGKGKQREGRSESTLR</sequence>
<protein>
    <submittedName>
        <fullName evidence="2">Uncharacterized protein</fullName>
    </submittedName>
</protein>
<keyword evidence="3" id="KW-1185">Reference proteome</keyword>
<name>A0A6A6PFN2_9PEZI</name>
<dbReference type="GeneID" id="54479172"/>
<organism evidence="2 3">
    <name type="scientific">Neohortaea acidophila</name>
    <dbReference type="NCBI Taxonomy" id="245834"/>
    <lineage>
        <taxon>Eukaryota</taxon>
        <taxon>Fungi</taxon>
        <taxon>Dikarya</taxon>
        <taxon>Ascomycota</taxon>
        <taxon>Pezizomycotina</taxon>
        <taxon>Dothideomycetes</taxon>
        <taxon>Dothideomycetidae</taxon>
        <taxon>Mycosphaerellales</taxon>
        <taxon>Teratosphaeriaceae</taxon>
        <taxon>Neohortaea</taxon>
    </lineage>
</organism>
<dbReference type="AlphaFoldDB" id="A0A6A6PFN2"/>
<feature type="region of interest" description="Disordered" evidence="1">
    <location>
        <begin position="208"/>
        <end position="232"/>
    </location>
</feature>
<feature type="region of interest" description="Disordered" evidence="1">
    <location>
        <begin position="89"/>
        <end position="114"/>
    </location>
</feature>
<dbReference type="RefSeq" id="XP_033585136.1">
    <property type="nucleotide sequence ID" value="XM_033738170.1"/>
</dbReference>
<feature type="compositionally biased region" description="Basic and acidic residues" evidence="1">
    <location>
        <begin position="31"/>
        <end position="41"/>
    </location>
</feature>
<proteinExistence type="predicted"/>
<feature type="region of interest" description="Disordered" evidence="1">
    <location>
        <begin position="1"/>
        <end position="76"/>
    </location>
</feature>
<evidence type="ECO:0000313" key="2">
    <source>
        <dbReference type="EMBL" id="KAF2478566.1"/>
    </source>
</evidence>